<dbReference type="EMBL" id="CM020619">
    <property type="protein sequence ID" value="KAK1865595.1"/>
    <property type="molecule type" value="Genomic_DNA"/>
</dbReference>
<organism evidence="1 2">
    <name type="scientific">Pyropia yezoensis</name>
    <name type="common">Susabi-nori</name>
    <name type="synonym">Porphyra yezoensis</name>
    <dbReference type="NCBI Taxonomy" id="2788"/>
    <lineage>
        <taxon>Eukaryota</taxon>
        <taxon>Rhodophyta</taxon>
        <taxon>Bangiophyceae</taxon>
        <taxon>Bangiales</taxon>
        <taxon>Bangiaceae</taxon>
        <taxon>Pyropia</taxon>
    </lineage>
</organism>
<reference evidence="1" key="1">
    <citation type="submission" date="2019-11" db="EMBL/GenBank/DDBJ databases">
        <title>Nori genome reveals adaptations in red seaweeds to the harsh intertidal environment.</title>
        <authorList>
            <person name="Wang D."/>
            <person name="Mao Y."/>
        </authorList>
    </citation>
    <scope>NUCLEOTIDE SEQUENCE</scope>
    <source>
        <tissue evidence="1">Gametophyte</tissue>
    </source>
</reference>
<keyword evidence="2" id="KW-1185">Reference proteome</keyword>
<protein>
    <submittedName>
        <fullName evidence="1">Uncharacterized protein</fullName>
    </submittedName>
</protein>
<comment type="caution">
    <text evidence="1">The sequence shown here is derived from an EMBL/GenBank/DDBJ whole genome shotgun (WGS) entry which is preliminary data.</text>
</comment>
<evidence type="ECO:0000313" key="2">
    <source>
        <dbReference type="Proteomes" id="UP000798662"/>
    </source>
</evidence>
<sequence>MSATVDLPPVAVAAATVAPPQAAAAAEAATAPPVDDVDPATLRVISLLPSATEIVCALGLRPLGVTHECDYPPDLVRGLPVVTSSSIPADAASCEIDALVTEKVASEGRKPLYSLIMPVVERLAPTAIVTQALCDVCAVDTCAVERAAAGLPSAPTVINLEPSTLGEVIDSITTLAAALELVDFAGGVEVAAVAGQRSARSSVAALVPLAPEVLFVALCGFGVARSMQDVPILQAAPGYDDLPAAASGDVYVTDGNAYFSRSGPRLVDSLEILAHTLYPEVHPLPPGLPSPVRVGKKGGGG</sequence>
<accession>A0ACC3C6I4</accession>
<evidence type="ECO:0000313" key="1">
    <source>
        <dbReference type="EMBL" id="KAK1865595.1"/>
    </source>
</evidence>
<gene>
    <name evidence="1" type="ORF">I4F81_008124</name>
</gene>
<proteinExistence type="predicted"/>
<dbReference type="Proteomes" id="UP000798662">
    <property type="component" value="Chromosome 2"/>
</dbReference>
<name>A0ACC3C6I4_PYRYE</name>